<dbReference type="Pfam" id="PF05133">
    <property type="entry name" value="SPP1_portal"/>
    <property type="match status" value="1"/>
</dbReference>
<keyword evidence="2" id="KW-1185">Reference proteome</keyword>
<gene>
    <name evidence="1" type="ordered locus">Clocel_3548</name>
</gene>
<dbReference type="KEGG" id="ccb:Clocel_3548"/>
<protein>
    <submittedName>
        <fullName evidence="1">Bacteriophage portal protein, SPP1 Gp6-like</fullName>
    </submittedName>
</protein>
<reference evidence="1 2" key="1">
    <citation type="submission" date="2010-08" db="EMBL/GenBank/DDBJ databases">
        <title>Complete sequence of Clostridium cellulovorans 743B.</title>
        <authorList>
            <consortium name="US DOE Joint Genome Institute"/>
            <person name="Lucas S."/>
            <person name="Copeland A."/>
            <person name="Lapidus A."/>
            <person name="Cheng J.-F."/>
            <person name="Bruce D."/>
            <person name="Goodwin L."/>
            <person name="Pitluck S."/>
            <person name="Chertkov O."/>
            <person name="Detter J.C."/>
            <person name="Han C."/>
            <person name="Tapia R."/>
            <person name="Land M."/>
            <person name="Hauser L."/>
            <person name="Chang Y.-J."/>
            <person name="Jeffries C."/>
            <person name="Kyrpides N."/>
            <person name="Ivanova N."/>
            <person name="Mikhailova N."/>
            <person name="Hemme C.L."/>
            <person name="Woyke T."/>
        </authorList>
    </citation>
    <scope>NUCLEOTIDE SEQUENCE [LARGE SCALE GENOMIC DNA]</scope>
    <source>
        <strain evidence="2">ATCC 35296 / DSM 3052 / OCM 3 / 743B</strain>
    </source>
</reference>
<dbReference type="InterPro" id="IPR021145">
    <property type="entry name" value="Portal_protein_SPP1_Gp6-like"/>
</dbReference>
<dbReference type="AlphaFoldDB" id="D9SWE2"/>
<evidence type="ECO:0000313" key="1">
    <source>
        <dbReference type="EMBL" id="ADL53224.1"/>
    </source>
</evidence>
<accession>D9SWE2</accession>
<dbReference type="Proteomes" id="UP000002730">
    <property type="component" value="Chromosome"/>
</dbReference>
<dbReference type="EMBL" id="CP002160">
    <property type="protein sequence ID" value="ADL53224.1"/>
    <property type="molecule type" value="Genomic_DNA"/>
</dbReference>
<dbReference type="RefSeq" id="WP_013291884.1">
    <property type="nucleotide sequence ID" value="NC_014393.1"/>
</dbReference>
<dbReference type="HOGENOM" id="CLU_034083_2_0_9"/>
<proteinExistence type="predicted"/>
<sequence>MENTIEIPFKREFLDNCLADFKTKKDLYDKMYDYAIVGESDARKEYKNNPNRANLKVKTNFIKKFIKEERDYLLSNKITYISRTDNKEELNFIEFKTLHWSENHDKNLLRDLLTYGQTFELYYTKKQNNEMLFNSIIVSPREGYVYRDDFGNITLFMRFFKRKFDTTKQYIDLYTKNFIFHCDENFTQIDVPTPNTFGEVPVSVAEVSRYKELDTLYNELKDLQDAYETNLSDLVNEISDYRLAYFIAAGCTMDEKIIADMKSKGIINVSDKDIVMKFLTKDINDTFVQNTLNTLKKNIYELSSHIDTNEKLQSNTSGSALRNRLIGLEQRVRDSEGALKDLIQNRLYFMFLLFNKLNESNYDYRDVTQKFTLNIPQDDLIVAQVLSQLGIGENVSLQTGLAQLSFVSNPNKEIELIKAEKEANAPKIDLDGIGLDGGAKP</sequence>
<dbReference type="eggNOG" id="ENOG502Z7Z6">
    <property type="taxonomic scope" value="Bacteria"/>
</dbReference>
<evidence type="ECO:0000313" key="2">
    <source>
        <dbReference type="Proteomes" id="UP000002730"/>
    </source>
</evidence>
<dbReference type="STRING" id="573061.Clocel_3548"/>
<name>D9SWE2_CLOC7</name>
<organism evidence="1 2">
    <name type="scientific">Clostridium cellulovorans (strain ATCC 35296 / DSM 3052 / OCM 3 / 743B)</name>
    <dbReference type="NCBI Taxonomy" id="573061"/>
    <lineage>
        <taxon>Bacteria</taxon>
        <taxon>Bacillati</taxon>
        <taxon>Bacillota</taxon>
        <taxon>Clostridia</taxon>
        <taxon>Eubacteriales</taxon>
        <taxon>Clostridiaceae</taxon>
        <taxon>Clostridium</taxon>
    </lineage>
</organism>